<dbReference type="AlphaFoldDB" id="E2AG69"/>
<reference evidence="1 2" key="1">
    <citation type="journal article" date="2010" name="Science">
        <title>Genomic comparison of the ants Camponotus floridanus and Harpegnathos saltator.</title>
        <authorList>
            <person name="Bonasio R."/>
            <person name="Zhang G."/>
            <person name="Ye C."/>
            <person name="Mutti N.S."/>
            <person name="Fang X."/>
            <person name="Qin N."/>
            <person name="Donahue G."/>
            <person name="Yang P."/>
            <person name="Li Q."/>
            <person name="Li C."/>
            <person name="Zhang P."/>
            <person name="Huang Z."/>
            <person name="Berger S.L."/>
            <person name="Reinberg D."/>
            <person name="Wang J."/>
            <person name="Liebig J."/>
        </authorList>
    </citation>
    <scope>NUCLEOTIDE SEQUENCE [LARGE SCALE GENOMIC DNA]</scope>
    <source>
        <strain evidence="2">C129</strain>
    </source>
</reference>
<gene>
    <name evidence="1" type="ORF">EAG_16241</name>
</gene>
<organism evidence="2">
    <name type="scientific">Camponotus floridanus</name>
    <name type="common">Florida carpenter ant</name>
    <dbReference type="NCBI Taxonomy" id="104421"/>
    <lineage>
        <taxon>Eukaryota</taxon>
        <taxon>Metazoa</taxon>
        <taxon>Ecdysozoa</taxon>
        <taxon>Arthropoda</taxon>
        <taxon>Hexapoda</taxon>
        <taxon>Insecta</taxon>
        <taxon>Pterygota</taxon>
        <taxon>Neoptera</taxon>
        <taxon>Endopterygota</taxon>
        <taxon>Hymenoptera</taxon>
        <taxon>Apocrita</taxon>
        <taxon>Aculeata</taxon>
        <taxon>Formicoidea</taxon>
        <taxon>Formicidae</taxon>
        <taxon>Formicinae</taxon>
        <taxon>Camponotus</taxon>
    </lineage>
</organism>
<dbReference type="Proteomes" id="UP000000311">
    <property type="component" value="Unassembled WGS sequence"/>
</dbReference>
<feature type="non-terminal residue" evidence="1">
    <location>
        <position position="33"/>
    </location>
</feature>
<dbReference type="EMBL" id="GL439266">
    <property type="protein sequence ID" value="EFN67560.1"/>
    <property type="molecule type" value="Genomic_DNA"/>
</dbReference>
<sequence>FNAFSFQEFLRRHGSTSKLCRKVRSADNLPLVS</sequence>
<keyword evidence="2" id="KW-1185">Reference proteome</keyword>
<protein>
    <submittedName>
        <fullName evidence="1">Uncharacterized protein</fullName>
    </submittedName>
</protein>
<evidence type="ECO:0000313" key="2">
    <source>
        <dbReference type="Proteomes" id="UP000000311"/>
    </source>
</evidence>
<evidence type="ECO:0000313" key="1">
    <source>
        <dbReference type="EMBL" id="EFN67560.1"/>
    </source>
</evidence>
<feature type="non-terminal residue" evidence="1">
    <location>
        <position position="1"/>
    </location>
</feature>
<accession>E2AG69</accession>
<proteinExistence type="predicted"/>
<dbReference type="InParanoid" id="E2AG69"/>
<name>E2AG69_CAMFO</name>